<dbReference type="Proteomes" id="UP000277300">
    <property type="component" value="Unassembled WGS sequence"/>
</dbReference>
<dbReference type="AlphaFoldDB" id="A0A3F2RK43"/>
<evidence type="ECO:0000313" key="3">
    <source>
        <dbReference type="Proteomes" id="UP000277300"/>
    </source>
</evidence>
<gene>
    <name evidence="2" type="ORF">BBJ29_005586</name>
    <name evidence="1" type="ORF">BBP00_00006769</name>
</gene>
<dbReference type="EMBL" id="MBAD02000438">
    <property type="protein sequence ID" value="RLN67771.1"/>
    <property type="molecule type" value="Genomic_DNA"/>
</dbReference>
<dbReference type="EMBL" id="MBDO02000244">
    <property type="protein sequence ID" value="RLN58859.1"/>
    <property type="molecule type" value="Genomic_DNA"/>
</dbReference>
<dbReference type="Proteomes" id="UP000284657">
    <property type="component" value="Unassembled WGS sequence"/>
</dbReference>
<evidence type="ECO:0000313" key="2">
    <source>
        <dbReference type="EMBL" id="RLN67771.1"/>
    </source>
</evidence>
<accession>A0A3F2RK43</accession>
<evidence type="ECO:0000313" key="4">
    <source>
        <dbReference type="Proteomes" id="UP000284657"/>
    </source>
</evidence>
<proteinExistence type="predicted"/>
<evidence type="ECO:0000313" key="1">
    <source>
        <dbReference type="EMBL" id="RLN58859.1"/>
    </source>
</evidence>
<comment type="caution">
    <text evidence="1">The sequence shown here is derived from an EMBL/GenBank/DDBJ whole genome shotgun (WGS) entry which is preliminary data.</text>
</comment>
<reference evidence="3 4" key="1">
    <citation type="submission" date="2018-07" db="EMBL/GenBank/DDBJ databases">
        <title>Genome sequencing of oomycete isolates from Chile give support for New Zealand origin for Phytophthora kernoviae and make available the first Nothophytophthora sp. genome.</title>
        <authorList>
            <person name="Studholme D.J."/>
            <person name="Sanfuentes E."/>
            <person name="Panda P."/>
            <person name="Hill R."/>
            <person name="Sambles C."/>
            <person name="Grant M."/>
            <person name="Williams N.M."/>
            <person name="Mcdougal R.L."/>
        </authorList>
    </citation>
    <scope>NUCLEOTIDE SEQUENCE [LARGE SCALE GENOMIC DNA]</scope>
    <source>
        <strain evidence="1">Chile6</strain>
        <strain evidence="2">Chile7</strain>
    </source>
</reference>
<name>A0A3F2RK43_9STRA</name>
<sequence>MKMSTSSDNNWIVEKFDRHRAPLSDEEKATIAETAAAEEGKRTFRSLPRHEFQNMIVWGLVPDVSNEEEQQHVAAAVGISSSKTVGERASMIKMILRVHEKLQKLQI</sequence>
<protein>
    <submittedName>
        <fullName evidence="1">Uncharacterized protein</fullName>
    </submittedName>
</protein>
<organism evidence="1 3">
    <name type="scientific">Phytophthora kernoviae</name>
    <dbReference type="NCBI Taxonomy" id="325452"/>
    <lineage>
        <taxon>Eukaryota</taxon>
        <taxon>Sar</taxon>
        <taxon>Stramenopiles</taxon>
        <taxon>Oomycota</taxon>
        <taxon>Peronosporomycetes</taxon>
        <taxon>Peronosporales</taxon>
        <taxon>Peronosporaceae</taxon>
        <taxon>Phytophthora</taxon>
    </lineage>
</organism>